<feature type="region of interest" description="Disordered" evidence="1">
    <location>
        <begin position="168"/>
        <end position="219"/>
    </location>
</feature>
<protein>
    <recommendedName>
        <fullName evidence="2">Helicase C-terminal domain-containing protein</fullName>
    </recommendedName>
</protein>
<feature type="compositionally biased region" description="Low complexity" evidence="1">
    <location>
        <begin position="567"/>
        <end position="604"/>
    </location>
</feature>
<feature type="compositionally biased region" description="Gly residues" evidence="1">
    <location>
        <begin position="434"/>
        <end position="449"/>
    </location>
</feature>
<evidence type="ECO:0000256" key="1">
    <source>
        <dbReference type="SAM" id="MobiDB-lite"/>
    </source>
</evidence>
<dbReference type="EMBL" id="MU070036">
    <property type="protein sequence ID" value="KAF5830491.1"/>
    <property type="molecule type" value="Genomic_DNA"/>
</dbReference>
<gene>
    <name evidence="3" type="ORF">DUNSADRAFT_14517</name>
</gene>
<reference evidence="3" key="1">
    <citation type="submission" date="2017-08" db="EMBL/GenBank/DDBJ databases">
        <authorList>
            <person name="Polle J.E."/>
            <person name="Barry K."/>
            <person name="Cushman J."/>
            <person name="Schmutz J."/>
            <person name="Tran D."/>
            <person name="Hathwaick L.T."/>
            <person name="Yim W.C."/>
            <person name="Jenkins J."/>
            <person name="Mckie-Krisberg Z.M."/>
            <person name="Prochnik S."/>
            <person name="Lindquist E."/>
            <person name="Dockter R.B."/>
            <person name="Adam C."/>
            <person name="Molina H."/>
            <person name="Bunkerborg J."/>
            <person name="Jin E."/>
            <person name="Buchheim M."/>
            <person name="Magnuson J."/>
        </authorList>
    </citation>
    <scope>NUCLEOTIDE SEQUENCE</scope>
    <source>
        <strain evidence="3">CCAP 19/18</strain>
    </source>
</reference>
<name>A0ABQ7G7A9_DUNSA</name>
<dbReference type="CDD" id="cd18787">
    <property type="entry name" value="SF2_C_DEAD"/>
    <property type="match status" value="1"/>
</dbReference>
<feature type="compositionally biased region" description="Basic and acidic residues" evidence="1">
    <location>
        <begin position="498"/>
        <end position="516"/>
    </location>
</feature>
<feature type="compositionally biased region" description="Polar residues" evidence="1">
    <location>
        <begin position="235"/>
        <end position="282"/>
    </location>
</feature>
<dbReference type="Proteomes" id="UP000815325">
    <property type="component" value="Unassembled WGS sequence"/>
</dbReference>
<accession>A0ABQ7G7A9</accession>
<dbReference type="PROSITE" id="PS51194">
    <property type="entry name" value="HELICASE_CTER"/>
    <property type="match status" value="1"/>
</dbReference>
<feature type="domain" description="Helicase C-terminal" evidence="2">
    <location>
        <begin position="17"/>
        <end position="167"/>
    </location>
</feature>
<dbReference type="InterPro" id="IPR027417">
    <property type="entry name" value="P-loop_NTPase"/>
</dbReference>
<sequence length="617" mass="65790">MSASATTQEADAIWAIKLNHLARHVSSNSSIGGLTLVFANTIPQAAKVYSSLAELGHSVSLLHSGLSQASRDETIQCFRYGVTPIMVATSIAARGLDVPDITHVINFDMPYDIHEYVYRIGRTGRAGRPGTSTTYLTLPQDRTMAQDLIAVMQAVQQDPPPWLATLAQKQQQQGGARAKRPGVRVGGGQQTVEEGSAQVGKWKRGQDAEQGWRQEQQPSQWRLDALAGEGKLSGVQRQQAEANPTQAKPGSPQSQQAEANPAQLANSGGPQSQRAQADSGSLSGFPGHNSLQSLDVSQGEDHARSSRLPGQSALVMESGDWSDAAIDVGSLLHGSAPSASTTINSSSSSSNASTEKGGPANAAAAALELSKRKKQSGVFNRYVATWWGAGPSLAPMLNSRQQYLLQRQMQWRQQQQEQQQHRLGGRGMSSSAAMGGGGGASEFDGGSGAGELSDQQLLREWSKVITKGMARLPGARMRKHLIKRGALQARKARLEKGELRSVGGRLRETSQKDRVRVRGRISSSRQDSASNAFEELGARSGSEMRGRTESSAQQQQHRGKQIGGGDDPPVAQAAPAPDFDAAVPDCAGRSTARAKPTAKPARAQQPPPRSSHLYDLF</sequence>
<feature type="region of interest" description="Disordered" evidence="1">
    <location>
        <begin position="412"/>
        <end position="451"/>
    </location>
</feature>
<comment type="caution">
    <text evidence="3">The sequence shown here is derived from an EMBL/GenBank/DDBJ whole genome shotgun (WGS) entry which is preliminary data.</text>
</comment>
<feature type="region of interest" description="Disordered" evidence="1">
    <location>
        <begin position="336"/>
        <end position="359"/>
    </location>
</feature>
<dbReference type="SMART" id="SM00490">
    <property type="entry name" value="HELICc"/>
    <property type="match status" value="1"/>
</dbReference>
<dbReference type="SUPFAM" id="SSF52540">
    <property type="entry name" value="P-loop containing nucleoside triphosphate hydrolases"/>
    <property type="match status" value="1"/>
</dbReference>
<proteinExistence type="predicted"/>
<dbReference type="Pfam" id="PF00271">
    <property type="entry name" value="Helicase_C"/>
    <property type="match status" value="1"/>
</dbReference>
<feature type="region of interest" description="Disordered" evidence="1">
    <location>
        <begin position="232"/>
        <end position="308"/>
    </location>
</feature>
<feature type="region of interest" description="Disordered" evidence="1">
    <location>
        <begin position="498"/>
        <end position="617"/>
    </location>
</feature>
<evidence type="ECO:0000313" key="3">
    <source>
        <dbReference type="EMBL" id="KAF5830491.1"/>
    </source>
</evidence>
<dbReference type="InterPro" id="IPR001650">
    <property type="entry name" value="Helicase_C-like"/>
</dbReference>
<keyword evidence="4" id="KW-1185">Reference proteome</keyword>
<feature type="compositionally biased region" description="Low complexity" evidence="1">
    <location>
        <begin position="412"/>
        <end position="433"/>
    </location>
</feature>
<evidence type="ECO:0000313" key="4">
    <source>
        <dbReference type="Proteomes" id="UP000815325"/>
    </source>
</evidence>
<dbReference type="Gene3D" id="3.40.50.300">
    <property type="entry name" value="P-loop containing nucleotide triphosphate hydrolases"/>
    <property type="match status" value="1"/>
</dbReference>
<dbReference type="PANTHER" id="PTHR47958">
    <property type="entry name" value="ATP-DEPENDENT RNA HELICASE DBP3"/>
    <property type="match status" value="1"/>
</dbReference>
<evidence type="ECO:0000259" key="2">
    <source>
        <dbReference type="PROSITE" id="PS51194"/>
    </source>
</evidence>
<organism evidence="3 4">
    <name type="scientific">Dunaliella salina</name>
    <name type="common">Green alga</name>
    <name type="synonym">Protococcus salinus</name>
    <dbReference type="NCBI Taxonomy" id="3046"/>
    <lineage>
        <taxon>Eukaryota</taxon>
        <taxon>Viridiplantae</taxon>
        <taxon>Chlorophyta</taxon>
        <taxon>core chlorophytes</taxon>
        <taxon>Chlorophyceae</taxon>
        <taxon>CS clade</taxon>
        <taxon>Chlamydomonadales</taxon>
        <taxon>Dunaliellaceae</taxon>
        <taxon>Dunaliella</taxon>
    </lineage>
</organism>